<dbReference type="AlphaFoldDB" id="A0A2D4GR73"/>
<sequence length="108" mass="12623">MFYCILSLNKPNFVGTNITNYRTVFINMTTFKICVLGKSHLQLLKIIIFTCKLLSMTPFNYLPKLKMSKFNRFVEVKGMKVSCLLTKQIQRHPYYSLSSQMYSNSEDS</sequence>
<reference evidence="1" key="1">
    <citation type="submission" date="2017-07" db="EMBL/GenBank/DDBJ databases">
        <authorList>
            <person name="Mikheyev A."/>
            <person name="Grau M."/>
        </authorList>
    </citation>
    <scope>NUCLEOTIDE SEQUENCE</scope>
    <source>
        <tissue evidence="1">Venom_gland</tissue>
    </source>
</reference>
<accession>A0A2D4GR73</accession>
<protein>
    <submittedName>
        <fullName evidence="1">Uncharacterized protein</fullName>
    </submittedName>
</protein>
<dbReference type="EMBL" id="IACJ01139834">
    <property type="protein sequence ID" value="LAA62227.1"/>
    <property type="molecule type" value="Transcribed_RNA"/>
</dbReference>
<reference evidence="1" key="2">
    <citation type="submission" date="2017-11" db="EMBL/GenBank/DDBJ databases">
        <title>Coralsnake Venomics: Analyses of Venom Gland Transcriptomes and Proteomes of Six Brazilian Taxa.</title>
        <authorList>
            <person name="Aird S.D."/>
            <person name="Jorge da Silva N."/>
            <person name="Qiu L."/>
            <person name="Villar-Briones A."/>
            <person name="Aparecida-Saddi V."/>
            <person name="Campos-Telles M.P."/>
            <person name="Grau M."/>
            <person name="Mikheyev A.S."/>
        </authorList>
    </citation>
    <scope>NUCLEOTIDE SEQUENCE</scope>
    <source>
        <tissue evidence="1">Venom_gland</tissue>
    </source>
</reference>
<name>A0A2D4GR73_MICCO</name>
<proteinExistence type="predicted"/>
<organism evidence="1">
    <name type="scientific">Micrurus corallinus</name>
    <name type="common">Brazilian coral snake</name>
    <dbReference type="NCBI Taxonomy" id="54390"/>
    <lineage>
        <taxon>Eukaryota</taxon>
        <taxon>Metazoa</taxon>
        <taxon>Chordata</taxon>
        <taxon>Craniata</taxon>
        <taxon>Vertebrata</taxon>
        <taxon>Euteleostomi</taxon>
        <taxon>Lepidosauria</taxon>
        <taxon>Squamata</taxon>
        <taxon>Bifurcata</taxon>
        <taxon>Unidentata</taxon>
        <taxon>Episquamata</taxon>
        <taxon>Toxicofera</taxon>
        <taxon>Serpentes</taxon>
        <taxon>Colubroidea</taxon>
        <taxon>Elapidae</taxon>
        <taxon>Elapinae</taxon>
        <taxon>Micrurus</taxon>
    </lineage>
</organism>
<evidence type="ECO:0000313" key="1">
    <source>
        <dbReference type="EMBL" id="LAA62227.1"/>
    </source>
</evidence>
<dbReference type="EMBL" id="IACJ01139833">
    <property type="protein sequence ID" value="LAA62224.1"/>
    <property type="molecule type" value="Transcribed_RNA"/>
</dbReference>